<evidence type="ECO:0000313" key="2">
    <source>
        <dbReference type="Proteomes" id="UP000000305"/>
    </source>
</evidence>
<sequence length="167" mass="19737">MIYLVVKFTEIGRNEVVPECWTLNDGKCYWPTKDPQEKVRRGELLKTTWPQHSIQKISAHTEKANVALTQKEKLFMDYLKGIERYVRTKAQYVVDVKLEQRDQRKILQRFKDAGPSGKKRHPVFNKDLTMPPRKMEDYKVFEQQLDMPEIRNNLISCRVSLNAIDVL</sequence>
<dbReference type="EMBL" id="GL732659">
    <property type="protein sequence ID" value="EFX68244.1"/>
    <property type="molecule type" value="Genomic_DNA"/>
</dbReference>
<protein>
    <submittedName>
        <fullName evidence="1">Uncharacterized protein</fullName>
    </submittedName>
</protein>
<gene>
    <name evidence="1" type="ORF">DAPPUDRAFT_114726</name>
</gene>
<accession>E9HJ24</accession>
<dbReference type="InParanoid" id="E9HJ24"/>
<organism evidence="1 2">
    <name type="scientific">Daphnia pulex</name>
    <name type="common">Water flea</name>
    <dbReference type="NCBI Taxonomy" id="6669"/>
    <lineage>
        <taxon>Eukaryota</taxon>
        <taxon>Metazoa</taxon>
        <taxon>Ecdysozoa</taxon>
        <taxon>Arthropoda</taxon>
        <taxon>Crustacea</taxon>
        <taxon>Branchiopoda</taxon>
        <taxon>Diplostraca</taxon>
        <taxon>Cladocera</taxon>
        <taxon>Anomopoda</taxon>
        <taxon>Daphniidae</taxon>
        <taxon>Daphnia</taxon>
    </lineage>
</organism>
<proteinExistence type="predicted"/>
<evidence type="ECO:0000313" key="1">
    <source>
        <dbReference type="EMBL" id="EFX68244.1"/>
    </source>
</evidence>
<dbReference type="Proteomes" id="UP000000305">
    <property type="component" value="Unassembled WGS sequence"/>
</dbReference>
<keyword evidence="2" id="KW-1185">Reference proteome</keyword>
<reference evidence="1 2" key="1">
    <citation type="journal article" date="2011" name="Science">
        <title>The ecoresponsive genome of Daphnia pulex.</title>
        <authorList>
            <person name="Colbourne J.K."/>
            <person name="Pfrender M.E."/>
            <person name="Gilbert D."/>
            <person name="Thomas W.K."/>
            <person name="Tucker A."/>
            <person name="Oakley T.H."/>
            <person name="Tokishita S."/>
            <person name="Aerts A."/>
            <person name="Arnold G.J."/>
            <person name="Basu M.K."/>
            <person name="Bauer D.J."/>
            <person name="Caceres C.E."/>
            <person name="Carmel L."/>
            <person name="Casola C."/>
            <person name="Choi J.H."/>
            <person name="Detter J.C."/>
            <person name="Dong Q."/>
            <person name="Dusheyko S."/>
            <person name="Eads B.D."/>
            <person name="Frohlich T."/>
            <person name="Geiler-Samerotte K.A."/>
            <person name="Gerlach D."/>
            <person name="Hatcher P."/>
            <person name="Jogdeo S."/>
            <person name="Krijgsveld J."/>
            <person name="Kriventseva E.V."/>
            <person name="Kultz D."/>
            <person name="Laforsch C."/>
            <person name="Lindquist E."/>
            <person name="Lopez J."/>
            <person name="Manak J.R."/>
            <person name="Muller J."/>
            <person name="Pangilinan J."/>
            <person name="Patwardhan R.P."/>
            <person name="Pitluck S."/>
            <person name="Pritham E.J."/>
            <person name="Rechtsteiner A."/>
            <person name="Rho M."/>
            <person name="Rogozin I.B."/>
            <person name="Sakarya O."/>
            <person name="Salamov A."/>
            <person name="Schaack S."/>
            <person name="Shapiro H."/>
            <person name="Shiga Y."/>
            <person name="Skalitzky C."/>
            <person name="Smith Z."/>
            <person name="Souvorov A."/>
            <person name="Sung W."/>
            <person name="Tang Z."/>
            <person name="Tsuchiya D."/>
            <person name="Tu H."/>
            <person name="Vos H."/>
            <person name="Wang M."/>
            <person name="Wolf Y.I."/>
            <person name="Yamagata H."/>
            <person name="Yamada T."/>
            <person name="Ye Y."/>
            <person name="Shaw J.R."/>
            <person name="Andrews J."/>
            <person name="Crease T.J."/>
            <person name="Tang H."/>
            <person name="Lucas S.M."/>
            <person name="Robertson H.M."/>
            <person name="Bork P."/>
            <person name="Koonin E.V."/>
            <person name="Zdobnov E.M."/>
            <person name="Grigoriev I.V."/>
            <person name="Lynch M."/>
            <person name="Boore J.L."/>
        </authorList>
    </citation>
    <scope>NUCLEOTIDE SEQUENCE [LARGE SCALE GENOMIC DNA]</scope>
</reference>
<name>E9HJ24_DAPPU</name>
<dbReference type="PhylomeDB" id="E9HJ24"/>
<dbReference type="KEGG" id="dpx:DAPPUDRAFT_114726"/>
<dbReference type="AlphaFoldDB" id="E9HJ24"/>
<dbReference type="HOGENOM" id="CLU_1596187_0_0_1"/>